<dbReference type="InterPro" id="IPR011989">
    <property type="entry name" value="ARM-like"/>
</dbReference>
<dbReference type="GO" id="GO:0031267">
    <property type="term" value="F:small GTPase binding"/>
    <property type="evidence" value="ECO:0007669"/>
    <property type="project" value="InterPro"/>
</dbReference>
<gene>
    <name evidence="6" type="ORF">WR25_25620</name>
</gene>
<name>A0A2A2LL70_9BILA</name>
<dbReference type="PROSITE" id="PS51232">
    <property type="entry name" value="GBD_FH3"/>
    <property type="match status" value="1"/>
</dbReference>
<keyword evidence="7" id="KW-1185">Reference proteome</keyword>
<feature type="domain" description="GBD/FH3" evidence="4">
    <location>
        <begin position="46"/>
        <end position="457"/>
    </location>
</feature>
<reference evidence="6 7" key="1">
    <citation type="journal article" date="2017" name="Curr. Biol.">
        <title>Genome architecture and evolution of a unichromosomal asexual nematode.</title>
        <authorList>
            <person name="Fradin H."/>
            <person name="Zegar C."/>
            <person name="Gutwein M."/>
            <person name="Lucas J."/>
            <person name="Kovtun M."/>
            <person name="Corcoran D."/>
            <person name="Baugh L.R."/>
            <person name="Kiontke K."/>
            <person name="Gunsalus K."/>
            <person name="Fitch D.H."/>
            <person name="Piano F."/>
        </authorList>
    </citation>
    <scope>NUCLEOTIDE SEQUENCE [LARGE SCALE GENOMIC DNA]</scope>
    <source>
        <strain evidence="6">PF1309</strain>
    </source>
</reference>
<evidence type="ECO:0008006" key="8">
    <source>
        <dbReference type="Google" id="ProtNLM"/>
    </source>
</evidence>
<dbReference type="SMART" id="SM01139">
    <property type="entry name" value="Drf_FH3"/>
    <property type="match status" value="1"/>
</dbReference>
<evidence type="ECO:0000313" key="6">
    <source>
        <dbReference type="EMBL" id="PAV86952.1"/>
    </source>
</evidence>
<feature type="compositionally biased region" description="Pro residues" evidence="3">
    <location>
        <begin position="1041"/>
        <end position="1053"/>
    </location>
</feature>
<evidence type="ECO:0000256" key="3">
    <source>
        <dbReference type="SAM" id="MobiDB-lite"/>
    </source>
</evidence>
<dbReference type="InterPro" id="IPR042201">
    <property type="entry name" value="FH2_Formin_sf"/>
</dbReference>
<dbReference type="Proteomes" id="UP000218231">
    <property type="component" value="Unassembled WGS sequence"/>
</dbReference>
<evidence type="ECO:0000313" key="7">
    <source>
        <dbReference type="Proteomes" id="UP000218231"/>
    </source>
</evidence>
<evidence type="ECO:0000256" key="2">
    <source>
        <dbReference type="SAM" id="Coils"/>
    </source>
</evidence>
<dbReference type="SUPFAM" id="SSF101447">
    <property type="entry name" value="Formin homology 2 domain (FH2 domain)"/>
    <property type="match status" value="1"/>
</dbReference>
<dbReference type="InterPro" id="IPR010473">
    <property type="entry name" value="GTPase-bd"/>
</dbReference>
<feature type="region of interest" description="Disordered" evidence="3">
    <location>
        <begin position="1"/>
        <end position="24"/>
    </location>
</feature>
<evidence type="ECO:0000259" key="5">
    <source>
        <dbReference type="PROSITE" id="PS51444"/>
    </source>
</evidence>
<feature type="compositionally biased region" description="Pro residues" evidence="3">
    <location>
        <begin position="529"/>
        <end position="544"/>
    </location>
</feature>
<protein>
    <recommendedName>
        <fullName evidence="8">FH2 domain-containing protein</fullName>
    </recommendedName>
</protein>
<comment type="caution">
    <text evidence="6">The sequence shown here is derived from an EMBL/GenBank/DDBJ whole genome shotgun (WGS) entry which is preliminary data.</text>
</comment>
<organism evidence="6 7">
    <name type="scientific">Diploscapter pachys</name>
    <dbReference type="NCBI Taxonomy" id="2018661"/>
    <lineage>
        <taxon>Eukaryota</taxon>
        <taxon>Metazoa</taxon>
        <taxon>Ecdysozoa</taxon>
        <taxon>Nematoda</taxon>
        <taxon>Chromadorea</taxon>
        <taxon>Rhabditida</taxon>
        <taxon>Rhabditina</taxon>
        <taxon>Rhabditomorpha</taxon>
        <taxon>Rhabditoidea</taxon>
        <taxon>Rhabditidae</taxon>
        <taxon>Diploscapter</taxon>
    </lineage>
</organism>
<evidence type="ECO:0000259" key="4">
    <source>
        <dbReference type="PROSITE" id="PS51232"/>
    </source>
</evidence>
<dbReference type="InterPro" id="IPR015425">
    <property type="entry name" value="FH2_Formin"/>
</dbReference>
<dbReference type="SMART" id="SM01140">
    <property type="entry name" value="Drf_GBD"/>
    <property type="match status" value="1"/>
</dbReference>
<feature type="compositionally biased region" description="Basic and acidic residues" evidence="3">
    <location>
        <begin position="1015"/>
        <end position="1026"/>
    </location>
</feature>
<dbReference type="PANTHER" id="PTHR45857">
    <property type="entry name" value="FORMIN-LIKE PROTEIN"/>
    <property type="match status" value="1"/>
</dbReference>
<dbReference type="Pfam" id="PF02181">
    <property type="entry name" value="FH2"/>
    <property type="match status" value="1"/>
</dbReference>
<evidence type="ECO:0000256" key="1">
    <source>
        <dbReference type="ARBA" id="ARBA00023449"/>
    </source>
</evidence>
<dbReference type="STRING" id="2018661.A0A2A2LL70"/>
<feature type="compositionally biased region" description="Pro residues" evidence="3">
    <location>
        <begin position="503"/>
        <end position="512"/>
    </location>
</feature>
<dbReference type="Pfam" id="PF06371">
    <property type="entry name" value="Drf_GBD"/>
    <property type="match status" value="1"/>
</dbReference>
<dbReference type="GO" id="GO:0030866">
    <property type="term" value="P:cortical actin cytoskeleton organization"/>
    <property type="evidence" value="ECO:0007669"/>
    <property type="project" value="TreeGrafter"/>
</dbReference>
<sequence length="1067" mass="118643">MPILQTTGLFTSSARTSRRRTSSLDAPPIVERSAAMVPPTTATQLPPMPPDDQLAVMFDDVLKKMDLPVDKVRILKEQSREKQWHLICDQQAMTCNVSPAEYLTKLRCFLDPKTMKKNKKTLGDETSTELLKHIAISLRTNSVDWVINFVDPPNNGLDLIIEYMRSLLPDDVDYTAATTSAADGSNSLFRRAPVASGKKQKNAGDSDDDVHMCIMALRGIMNNKHGFQLAFEHKDVIYCIVRSILHQSLRTKTLVVQLLCGMCHVNGGQEKINAAFDQFCLDFKEPRRFHILVHFITNQQEFHIEFLSSVVLFLETFTNVEDFNYKAHLQYELKLAGFDDFIEKAVSCESEELRARAISYQNGMIDANQLHNEAVQIPKLQEDVEIYKSKLSQAKERVQEVEAKWITDKAALDSRLLELVKEREKMETEFETQKGNWTRTMAGLQVQNIAPSSTAVKSPPTPPPEPGPHKAAKQPSPVAKTISEESVPVNSGPASSSASKTPPIAPPPPPPLSQLTANLPTSNHSNGPIKPPPPASGIPPPPPANLFAGNRSVPPPPPIGIFNAPSNDLKPEKKIYQTKNKLPQLNWTSMQATQAKNTVFAELNDEKIIEKLDFSKLEEMFKIGATSQAGNDSLLAAGDHSQGGQVSPASSTSSNPTAKKNTLMDAKRLQNVAITKRKVAMDSKHIMAAVHQLDLSALSAEKVDILTRILPTEDEKKQYAEHADLESLGDEDRFLAALCSIERLEHKLGVMRVMADFDDTLTLLSPQFTHVTAASKCAREAKHFHKVLEVILAYGNYMNSGKRGGVFGFKLSSLDSLAILKAPSDRSLTLLHVIVESIEQKFPELLVFPAELKFIDKAAGVQWDSLLTDLRDMENGMAMAQKERELKAEGCPQSLIDFLEQHKDKLEQLKQSSQLATKTFETCVEFYGESVKTAQPNVFFSKLTQFVNNFKKCKAENDQRKLIEKRQKEEAERRMQTAATNGARNEMLLELAERMSGADARKRKSKIDSQQIGHGDFEKIMNDLKHSVPTPPRRKVSSSPSPAPRAANPPPVAPKTRTTAVNRDRHA</sequence>
<feature type="region of interest" description="Disordered" evidence="3">
    <location>
        <begin position="452"/>
        <end position="568"/>
    </location>
</feature>
<dbReference type="PROSITE" id="PS51444">
    <property type="entry name" value="FH2"/>
    <property type="match status" value="1"/>
</dbReference>
<feature type="coiled-coil region" evidence="2">
    <location>
        <begin position="377"/>
        <end position="429"/>
    </location>
</feature>
<dbReference type="AlphaFoldDB" id="A0A2A2LL70"/>
<feature type="compositionally biased region" description="Low complexity" evidence="3">
    <location>
        <begin position="486"/>
        <end position="502"/>
    </location>
</feature>
<dbReference type="Gene3D" id="1.20.58.2220">
    <property type="entry name" value="Formin, FH2 domain"/>
    <property type="match status" value="1"/>
</dbReference>
<dbReference type="GO" id="GO:0051015">
    <property type="term" value="F:actin filament binding"/>
    <property type="evidence" value="ECO:0007669"/>
    <property type="project" value="TreeGrafter"/>
</dbReference>
<dbReference type="GO" id="GO:0016477">
    <property type="term" value="P:cell migration"/>
    <property type="evidence" value="ECO:0007669"/>
    <property type="project" value="TreeGrafter"/>
</dbReference>
<keyword evidence="2" id="KW-0175">Coiled coil</keyword>
<feature type="domain" description="FH2" evidence="5">
    <location>
        <begin position="572"/>
        <end position="976"/>
    </location>
</feature>
<dbReference type="PANTHER" id="PTHR45857:SF4">
    <property type="entry name" value="FORMIN-LIKE PROTEIN"/>
    <property type="match status" value="1"/>
</dbReference>
<dbReference type="Pfam" id="PF06367">
    <property type="entry name" value="Drf_FH3"/>
    <property type="match status" value="1"/>
</dbReference>
<dbReference type="Gene3D" id="1.25.10.10">
    <property type="entry name" value="Leucine-rich Repeat Variant"/>
    <property type="match status" value="1"/>
</dbReference>
<accession>A0A2A2LL70</accession>
<feature type="compositionally biased region" description="Polar residues" evidence="3">
    <location>
        <begin position="1"/>
        <end position="10"/>
    </location>
</feature>
<dbReference type="OrthoDB" id="1668162at2759"/>
<feature type="region of interest" description="Disordered" evidence="3">
    <location>
        <begin position="633"/>
        <end position="662"/>
    </location>
</feature>
<dbReference type="InterPro" id="IPR043592">
    <property type="entry name" value="FMNL_animal"/>
</dbReference>
<proteinExistence type="inferred from homology"/>
<feature type="compositionally biased region" description="Low complexity" evidence="3">
    <location>
        <begin position="647"/>
        <end position="661"/>
    </location>
</feature>
<dbReference type="EMBL" id="LIAE01006616">
    <property type="protein sequence ID" value="PAV86952.1"/>
    <property type="molecule type" value="Genomic_DNA"/>
</dbReference>
<dbReference type="InterPro" id="IPR016024">
    <property type="entry name" value="ARM-type_fold"/>
</dbReference>
<dbReference type="SMART" id="SM00498">
    <property type="entry name" value="FH2"/>
    <property type="match status" value="1"/>
</dbReference>
<dbReference type="SUPFAM" id="SSF48371">
    <property type="entry name" value="ARM repeat"/>
    <property type="match status" value="1"/>
</dbReference>
<feature type="compositionally biased region" description="Polar residues" evidence="3">
    <location>
        <begin position="514"/>
        <end position="524"/>
    </location>
</feature>
<dbReference type="GO" id="GO:0008360">
    <property type="term" value="P:regulation of cell shape"/>
    <property type="evidence" value="ECO:0007669"/>
    <property type="project" value="TreeGrafter"/>
</dbReference>
<feature type="region of interest" description="Disordered" evidence="3">
    <location>
        <begin position="995"/>
        <end position="1067"/>
    </location>
</feature>
<comment type="similarity">
    <text evidence="1">Belongs to the formin homology family.</text>
</comment>
<dbReference type="InterPro" id="IPR014768">
    <property type="entry name" value="GBD/FH3_dom"/>
</dbReference>
<dbReference type="InterPro" id="IPR010472">
    <property type="entry name" value="FH3_dom"/>
</dbReference>
<dbReference type="GO" id="GO:0005829">
    <property type="term" value="C:cytosol"/>
    <property type="evidence" value="ECO:0007669"/>
    <property type="project" value="TreeGrafter"/>
</dbReference>